<organism evidence="2 3">
    <name type="scientific">Petrolisthes manimaculis</name>
    <dbReference type="NCBI Taxonomy" id="1843537"/>
    <lineage>
        <taxon>Eukaryota</taxon>
        <taxon>Metazoa</taxon>
        <taxon>Ecdysozoa</taxon>
        <taxon>Arthropoda</taxon>
        <taxon>Crustacea</taxon>
        <taxon>Multicrustacea</taxon>
        <taxon>Malacostraca</taxon>
        <taxon>Eumalacostraca</taxon>
        <taxon>Eucarida</taxon>
        <taxon>Decapoda</taxon>
        <taxon>Pleocyemata</taxon>
        <taxon>Anomura</taxon>
        <taxon>Galatheoidea</taxon>
        <taxon>Porcellanidae</taxon>
        <taxon>Petrolisthes</taxon>
    </lineage>
</organism>
<evidence type="ECO:0000313" key="2">
    <source>
        <dbReference type="EMBL" id="KAK4300787.1"/>
    </source>
</evidence>
<keyword evidence="3" id="KW-1185">Reference proteome</keyword>
<reference evidence="2" key="1">
    <citation type="submission" date="2023-11" db="EMBL/GenBank/DDBJ databases">
        <title>Genome assemblies of two species of porcelain crab, Petrolisthes cinctipes and Petrolisthes manimaculis (Anomura: Porcellanidae).</title>
        <authorList>
            <person name="Angst P."/>
        </authorList>
    </citation>
    <scope>NUCLEOTIDE SEQUENCE</scope>
    <source>
        <strain evidence="2">PB745_02</strain>
        <tissue evidence="2">Gill</tissue>
    </source>
</reference>
<accession>A0AAE1P505</accession>
<sequence length="66" mass="7488">MQPCTGSSSESHTPSLRRGWVTFIRLELKTDGLSLKRDLEHSGRCEERKGEEKEEERGGERRGKGS</sequence>
<proteinExistence type="predicted"/>
<evidence type="ECO:0000256" key="1">
    <source>
        <dbReference type="SAM" id="MobiDB-lite"/>
    </source>
</evidence>
<protein>
    <submittedName>
        <fullName evidence="2">Uncharacterized protein</fullName>
    </submittedName>
</protein>
<dbReference type="EMBL" id="JAWZYT010002990">
    <property type="protein sequence ID" value="KAK4300787.1"/>
    <property type="molecule type" value="Genomic_DNA"/>
</dbReference>
<dbReference type="Proteomes" id="UP001292094">
    <property type="component" value="Unassembled WGS sequence"/>
</dbReference>
<feature type="region of interest" description="Disordered" evidence="1">
    <location>
        <begin position="38"/>
        <end position="66"/>
    </location>
</feature>
<dbReference type="AlphaFoldDB" id="A0AAE1P505"/>
<comment type="caution">
    <text evidence="2">The sequence shown here is derived from an EMBL/GenBank/DDBJ whole genome shotgun (WGS) entry which is preliminary data.</text>
</comment>
<gene>
    <name evidence="2" type="ORF">Pmani_027031</name>
</gene>
<evidence type="ECO:0000313" key="3">
    <source>
        <dbReference type="Proteomes" id="UP001292094"/>
    </source>
</evidence>
<name>A0AAE1P505_9EUCA</name>